<keyword evidence="3 6" id="KW-0812">Transmembrane</keyword>
<comment type="similarity">
    <text evidence="2 6">Belongs to the 4-toluene sulfonate uptake permease (TSUP) (TC 2.A.102) family.</text>
</comment>
<keyword evidence="5 6" id="KW-0472">Membrane</keyword>
<dbReference type="KEGG" id="hhd:HBHAL_1508"/>
<evidence type="ECO:0000313" key="7">
    <source>
        <dbReference type="EMBL" id="CCG43879.1"/>
    </source>
</evidence>
<dbReference type="InterPro" id="IPR051598">
    <property type="entry name" value="TSUP/Inactive_protease-like"/>
</dbReference>
<feature type="transmembrane region" description="Helical" evidence="6">
    <location>
        <begin position="7"/>
        <end position="32"/>
    </location>
</feature>
<evidence type="ECO:0000256" key="5">
    <source>
        <dbReference type="ARBA" id="ARBA00023136"/>
    </source>
</evidence>
<dbReference type="PANTHER" id="PTHR43701">
    <property type="entry name" value="MEMBRANE TRANSPORTER PROTEIN MJ0441-RELATED"/>
    <property type="match status" value="1"/>
</dbReference>
<organism evidence="7 8">
    <name type="scientific">Halobacillus halophilus (strain ATCC 35676 / DSM 2266 / JCM 20832 / KCTC 3685 / LMG 17431 / NBRC 102448 / NCIMB 2269)</name>
    <name type="common">Sporosarcina halophila</name>
    <dbReference type="NCBI Taxonomy" id="866895"/>
    <lineage>
        <taxon>Bacteria</taxon>
        <taxon>Bacillati</taxon>
        <taxon>Bacillota</taxon>
        <taxon>Bacilli</taxon>
        <taxon>Bacillales</taxon>
        <taxon>Bacillaceae</taxon>
        <taxon>Halobacillus</taxon>
    </lineage>
</organism>
<keyword evidence="6" id="KW-1003">Cell membrane</keyword>
<feature type="transmembrane region" description="Helical" evidence="6">
    <location>
        <begin position="183"/>
        <end position="202"/>
    </location>
</feature>
<name>I0JIB1_HALH3</name>
<feature type="transmembrane region" description="Helical" evidence="6">
    <location>
        <begin position="239"/>
        <end position="257"/>
    </location>
</feature>
<dbReference type="eggNOG" id="COG0730">
    <property type="taxonomic scope" value="Bacteria"/>
</dbReference>
<sequence length="261" mass="26925">MIVMSAAFLITVFIIGLAGSFLSGLVGIGGAIVNYPMLLYIPPLLGFSGFSAHTAAGVVAVQVLAASFGGALGYRKGNQLYKPLILYMGIAVLIGSLIGGFGAKYLSEHIINLIYAILALIAVVMMFIPAKASNEQRENISFNKWIASGSAFIVGIGAGIVGAGGAFLLVPIMLVMLRIPTRITIASSLAITFISSVGAVTGKLFSGDVPLLPAAVIAVASILTSQLGAKAGQNTNTNVLQWILALLIAGTAIKVWSDILF</sequence>
<dbReference type="HOGENOM" id="CLU_045498_5_3_9"/>
<feature type="transmembrane region" description="Helical" evidence="6">
    <location>
        <begin position="109"/>
        <end position="130"/>
    </location>
</feature>
<proteinExistence type="inferred from homology"/>
<evidence type="ECO:0000256" key="1">
    <source>
        <dbReference type="ARBA" id="ARBA00004141"/>
    </source>
</evidence>
<dbReference type="Pfam" id="PF01925">
    <property type="entry name" value="TauE"/>
    <property type="match status" value="1"/>
</dbReference>
<evidence type="ECO:0000256" key="3">
    <source>
        <dbReference type="ARBA" id="ARBA00022692"/>
    </source>
</evidence>
<dbReference type="GO" id="GO:0005886">
    <property type="term" value="C:plasma membrane"/>
    <property type="evidence" value="ECO:0007669"/>
    <property type="project" value="UniProtKB-SubCell"/>
</dbReference>
<dbReference type="STRING" id="866895.HBHAL_1508"/>
<dbReference type="InterPro" id="IPR002781">
    <property type="entry name" value="TM_pro_TauE-like"/>
</dbReference>
<gene>
    <name evidence="7" type="ordered locus">HBHAL_1508</name>
</gene>
<feature type="transmembrane region" description="Helical" evidence="6">
    <location>
        <begin position="151"/>
        <end position="177"/>
    </location>
</feature>
<feature type="transmembrane region" description="Helical" evidence="6">
    <location>
        <begin position="209"/>
        <end position="227"/>
    </location>
</feature>
<reference evidence="7 8" key="1">
    <citation type="journal article" date="2013" name="Environ. Microbiol.">
        <title>Chloride and organic osmolytes: a hybrid strategy to cope with elevated salinities by the moderately halophilic, chloride-dependent bacterium Halobacillus halophilus.</title>
        <authorList>
            <person name="Saum S.H."/>
            <person name="Pfeiffer F."/>
            <person name="Palm P."/>
            <person name="Rampp M."/>
            <person name="Schuster S.C."/>
            <person name="Muller V."/>
            <person name="Oesterhelt D."/>
        </authorList>
    </citation>
    <scope>NUCLEOTIDE SEQUENCE [LARGE SCALE GENOMIC DNA]</scope>
    <source>
        <strain evidence="8">ATCC 35676 / DSM 2266 / JCM 20832 / KCTC 3685 / LMG 17431 / NBRC 102448 / NCIMB 2269</strain>
    </source>
</reference>
<dbReference type="Proteomes" id="UP000007397">
    <property type="component" value="Chromosome"/>
</dbReference>
<protein>
    <recommendedName>
        <fullName evidence="6">Probable membrane transporter protein</fullName>
    </recommendedName>
</protein>
<feature type="transmembrane region" description="Helical" evidence="6">
    <location>
        <begin position="84"/>
        <end position="103"/>
    </location>
</feature>
<feature type="transmembrane region" description="Helical" evidence="6">
    <location>
        <begin position="52"/>
        <end position="72"/>
    </location>
</feature>
<dbReference type="PANTHER" id="PTHR43701:SF13">
    <property type="entry name" value="MEMBRANE TRANSPORTER PROTEIN YRKJ-RELATED"/>
    <property type="match status" value="1"/>
</dbReference>
<keyword evidence="8" id="KW-1185">Reference proteome</keyword>
<dbReference type="EMBL" id="HE717023">
    <property type="protein sequence ID" value="CCG43879.1"/>
    <property type="molecule type" value="Genomic_DNA"/>
</dbReference>
<evidence type="ECO:0000313" key="8">
    <source>
        <dbReference type="Proteomes" id="UP000007397"/>
    </source>
</evidence>
<accession>I0JIB1</accession>
<dbReference type="AlphaFoldDB" id="I0JIB1"/>
<comment type="subcellular location">
    <subcellularLocation>
        <location evidence="6">Cell membrane</location>
        <topology evidence="6">Multi-pass membrane protein</topology>
    </subcellularLocation>
    <subcellularLocation>
        <location evidence="1">Membrane</location>
        <topology evidence="1">Multi-pass membrane protein</topology>
    </subcellularLocation>
</comment>
<evidence type="ECO:0000256" key="4">
    <source>
        <dbReference type="ARBA" id="ARBA00022989"/>
    </source>
</evidence>
<evidence type="ECO:0000256" key="2">
    <source>
        <dbReference type="ARBA" id="ARBA00009142"/>
    </source>
</evidence>
<dbReference type="PATRIC" id="fig|866895.3.peg.506"/>
<evidence type="ECO:0000256" key="6">
    <source>
        <dbReference type="RuleBase" id="RU363041"/>
    </source>
</evidence>
<keyword evidence="4 6" id="KW-1133">Transmembrane helix</keyword>